<organism evidence="2 3">
    <name type="scientific">Spirosoma taeanense</name>
    <dbReference type="NCBI Taxonomy" id="2735870"/>
    <lineage>
        <taxon>Bacteria</taxon>
        <taxon>Pseudomonadati</taxon>
        <taxon>Bacteroidota</taxon>
        <taxon>Cytophagia</taxon>
        <taxon>Cytophagales</taxon>
        <taxon>Cytophagaceae</taxon>
        <taxon>Spirosoma</taxon>
    </lineage>
</organism>
<dbReference type="RefSeq" id="WP_171741763.1">
    <property type="nucleotide sequence ID" value="NZ_CP053435.1"/>
</dbReference>
<protein>
    <submittedName>
        <fullName evidence="2">Class I SAM-dependent methyltransferase</fullName>
    </submittedName>
</protein>
<evidence type="ECO:0000313" key="2">
    <source>
        <dbReference type="EMBL" id="QJW91912.1"/>
    </source>
</evidence>
<dbReference type="KEGG" id="stae:HNV11_22270"/>
<dbReference type="Proteomes" id="UP000502756">
    <property type="component" value="Chromosome"/>
</dbReference>
<dbReference type="Gene3D" id="3.40.50.150">
    <property type="entry name" value="Vaccinia Virus protein VP39"/>
    <property type="match status" value="1"/>
</dbReference>
<dbReference type="EMBL" id="CP053435">
    <property type="protein sequence ID" value="QJW91912.1"/>
    <property type="molecule type" value="Genomic_DNA"/>
</dbReference>
<feature type="domain" description="Methyltransferase type 11" evidence="1">
    <location>
        <begin position="59"/>
        <end position="128"/>
    </location>
</feature>
<name>A0A6M5YG13_9BACT</name>
<dbReference type="AlphaFoldDB" id="A0A6M5YG13"/>
<dbReference type="InterPro" id="IPR029063">
    <property type="entry name" value="SAM-dependent_MTases_sf"/>
</dbReference>
<reference evidence="2 3" key="1">
    <citation type="submission" date="2020-05" db="EMBL/GenBank/DDBJ databases">
        <title>Genome sequencing of Spirosoma sp. TS118.</title>
        <authorList>
            <person name="Lee J.-H."/>
            <person name="Jeong S."/>
            <person name="Zhao L."/>
            <person name="Jung J.-H."/>
            <person name="Kim M.-K."/>
            <person name="Lim S."/>
        </authorList>
    </citation>
    <scope>NUCLEOTIDE SEQUENCE [LARGE SCALE GENOMIC DNA]</scope>
    <source>
        <strain evidence="2 3">TS118</strain>
    </source>
</reference>
<proteinExistence type="predicted"/>
<keyword evidence="3" id="KW-1185">Reference proteome</keyword>
<evidence type="ECO:0000313" key="3">
    <source>
        <dbReference type="Proteomes" id="UP000502756"/>
    </source>
</evidence>
<keyword evidence="2" id="KW-0489">Methyltransferase</keyword>
<dbReference type="GO" id="GO:0008757">
    <property type="term" value="F:S-adenosylmethionine-dependent methyltransferase activity"/>
    <property type="evidence" value="ECO:0007669"/>
    <property type="project" value="InterPro"/>
</dbReference>
<keyword evidence="2" id="KW-0808">Transferase</keyword>
<dbReference type="SUPFAM" id="SSF53335">
    <property type="entry name" value="S-adenosyl-L-methionine-dependent methyltransferases"/>
    <property type="match status" value="1"/>
</dbReference>
<sequence length="229" mass="26553">MNYDRIYQYRFQQISHEKKKVIWTIIANYFYKLLGQPKRVLDSAGGMCEFINAIPSEERWTVDIVEEVKKFAAPEVKLVIGDVLTVDLPENYFDAVFISNFLEHLRSQEEVAFFLGRMHKCLKPGGRLGVIGPNFKYCYREYFDFADHTVVLSELGVAEHLYGAGFKVTKAHSRFLPLSFRGGLPVHPLLVKLYMNMPFVWWVLGKQFLFIAEKVPLENRTSDSGLTYH</sequence>
<dbReference type="CDD" id="cd02440">
    <property type="entry name" value="AdoMet_MTases"/>
    <property type="match status" value="1"/>
</dbReference>
<evidence type="ECO:0000259" key="1">
    <source>
        <dbReference type="Pfam" id="PF08241"/>
    </source>
</evidence>
<gene>
    <name evidence="2" type="ORF">HNV11_22270</name>
</gene>
<accession>A0A6M5YG13</accession>
<dbReference type="InterPro" id="IPR013216">
    <property type="entry name" value="Methyltransf_11"/>
</dbReference>
<dbReference type="GO" id="GO:0032259">
    <property type="term" value="P:methylation"/>
    <property type="evidence" value="ECO:0007669"/>
    <property type="project" value="UniProtKB-KW"/>
</dbReference>
<dbReference type="Pfam" id="PF08241">
    <property type="entry name" value="Methyltransf_11"/>
    <property type="match status" value="1"/>
</dbReference>